<evidence type="ECO:0000313" key="5">
    <source>
        <dbReference type="EMBL" id="CAB3243902.1"/>
    </source>
</evidence>
<keyword evidence="3" id="KW-0067">ATP-binding</keyword>
<proteinExistence type="predicted"/>
<organism evidence="5 6">
    <name type="scientific">Arctia plantaginis</name>
    <name type="common">Wood tiger moth</name>
    <name type="synonym">Phalaena plantaginis</name>
    <dbReference type="NCBI Taxonomy" id="874455"/>
    <lineage>
        <taxon>Eukaryota</taxon>
        <taxon>Metazoa</taxon>
        <taxon>Ecdysozoa</taxon>
        <taxon>Arthropoda</taxon>
        <taxon>Hexapoda</taxon>
        <taxon>Insecta</taxon>
        <taxon>Pterygota</taxon>
        <taxon>Neoptera</taxon>
        <taxon>Endopterygota</taxon>
        <taxon>Lepidoptera</taxon>
        <taxon>Glossata</taxon>
        <taxon>Ditrysia</taxon>
        <taxon>Noctuoidea</taxon>
        <taxon>Erebidae</taxon>
        <taxon>Arctiinae</taxon>
        <taxon>Arctia</taxon>
    </lineage>
</organism>
<dbReference type="Gene3D" id="3.30.470.20">
    <property type="entry name" value="ATP-grasp fold, B domain"/>
    <property type="match status" value="1"/>
</dbReference>
<keyword evidence="2" id="KW-0547">Nucleotide-binding</keyword>
<evidence type="ECO:0008006" key="7">
    <source>
        <dbReference type="Google" id="ProtNLM"/>
    </source>
</evidence>
<evidence type="ECO:0000256" key="1">
    <source>
        <dbReference type="ARBA" id="ARBA00022598"/>
    </source>
</evidence>
<dbReference type="InterPro" id="IPR004344">
    <property type="entry name" value="TTL/TTLL_fam"/>
</dbReference>
<sequence length="577" mass="65413">MDPSFDDDEPFIFRLNDNGTGPSLLVKVCAERGWRLYQGYNTGLEERWNLWWRSSAFRSASYKTLGDWQFMNHIPKGGSMCRKDNLSRLLRCMKRVYGAIYDFSPPCFHLPLEYAKLVSECTRLRRDDEANVVWIHKPVAQSQGRGIFLFRSVCDMSCGTSAVVQRYIERPLLIAGYKFDLRLYVCVPGYRPLTAYMYAEGLARFGTDKYTLSDIHNRYRHLTNSSLNKSGPRYAECKDRIGSGCKWTLTQVRKALVGRWGAAEWVMWQRVRALVTLTLLAQATGTPPARNCFEFYGFDVLLDDSLKPWLLEVNLSPALASDCEADIVVKQPMLHELFDLLGLPMKHTGLAKLKAPPLPINNSCSSDEESGTTRSTRARNAPRRGQRLRRRRALPMNCITLQGPGTQPITQLIQTETEKTNETSEKTKEPQSGRHKSNDSGDNADLQSTSSVSLQSSECVDESWRGGYATAATRRRLMTACHWGNGVKWNKAIGRVGHWVRIYPHSLPSGDDLPVEEVRDSVAQVTKLVRAAREVSREYGRDTSAPRDASRDAVFEAALRKKLIEFGPHFQVWLPPF</sequence>
<feature type="compositionally biased region" description="Low complexity" evidence="4">
    <location>
        <begin position="446"/>
        <end position="456"/>
    </location>
</feature>
<gene>
    <name evidence="5" type="ORF">APLA_LOCUS10574</name>
</gene>
<dbReference type="OrthoDB" id="10264378at2759"/>
<dbReference type="GO" id="GO:0036064">
    <property type="term" value="C:ciliary basal body"/>
    <property type="evidence" value="ECO:0007669"/>
    <property type="project" value="TreeGrafter"/>
</dbReference>
<protein>
    <recommendedName>
        <fullName evidence="7">Tubulin polyglutamylase TTLL2</fullName>
    </recommendedName>
</protein>
<dbReference type="GO" id="GO:0000226">
    <property type="term" value="P:microtubule cytoskeleton organization"/>
    <property type="evidence" value="ECO:0007669"/>
    <property type="project" value="TreeGrafter"/>
</dbReference>
<name>A0A8S1AF59_ARCPL</name>
<evidence type="ECO:0000256" key="3">
    <source>
        <dbReference type="ARBA" id="ARBA00022840"/>
    </source>
</evidence>
<dbReference type="PANTHER" id="PTHR12241">
    <property type="entry name" value="TUBULIN POLYGLUTAMYLASE"/>
    <property type="match status" value="1"/>
</dbReference>
<dbReference type="GO" id="GO:0005524">
    <property type="term" value="F:ATP binding"/>
    <property type="evidence" value="ECO:0007669"/>
    <property type="project" value="UniProtKB-KW"/>
</dbReference>
<accession>A0A8S1AF59</accession>
<dbReference type="GO" id="GO:0015631">
    <property type="term" value="F:tubulin binding"/>
    <property type="evidence" value="ECO:0007669"/>
    <property type="project" value="TreeGrafter"/>
</dbReference>
<feature type="compositionally biased region" description="Basic residues" evidence="4">
    <location>
        <begin position="376"/>
        <end position="393"/>
    </location>
</feature>
<feature type="compositionally biased region" description="Basic and acidic residues" evidence="4">
    <location>
        <begin position="416"/>
        <end position="439"/>
    </location>
</feature>
<dbReference type="Proteomes" id="UP000494256">
    <property type="component" value="Unassembled WGS sequence"/>
</dbReference>
<dbReference type="PROSITE" id="PS51221">
    <property type="entry name" value="TTL"/>
    <property type="match status" value="1"/>
</dbReference>
<feature type="region of interest" description="Disordered" evidence="4">
    <location>
        <begin position="354"/>
        <end position="456"/>
    </location>
</feature>
<evidence type="ECO:0000256" key="4">
    <source>
        <dbReference type="SAM" id="MobiDB-lite"/>
    </source>
</evidence>
<reference evidence="5 6" key="1">
    <citation type="submission" date="2020-04" db="EMBL/GenBank/DDBJ databases">
        <authorList>
            <person name="Wallbank WR R."/>
            <person name="Pardo Diaz C."/>
            <person name="Kozak K."/>
            <person name="Martin S."/>
            <person name="Jiggins C."/>
            <person name="Moest M."/>
            <person name="Warren A I."/>
            <person name="Byers J.R.P. K."/>
            <person name="Montejo-Kovacevich G."/>
            <person name="Yen C E."/>
        </authorList>
    </citation>
    <scope>NUCLEOTIDE SEQUENCE [LARGE SCALE GENOMIC DNA]</scope>
</reference>
<keyword evidence="1" id="KW-0436">Ligase</keyword>
<comment type="caution">
    <text evidence="5">The sequence shown here is derived from an EMBL/GenBank/DDBJ whole genome shotgun (WGS) entry which is preliminary data.</text>
</comment>
<dbReference type="GO" id="GO:0070740">
    <property type="term" value="F:tubulin-glutamic acid ligase activity"/>
    <property type="evidence" value="ECO:0007669"/>
    <property type="project" value="TreeGrafter"/>
</dbReference>
<evidence type="ECO:0000313" key="6">
    <source>
        <dbReference type="Proteomes" id="UP000494256"/>
    </source>
</evidence>
<evidence type="ECO:0000256" key="2">
    <source>
        <dbReference type="ARBA" id="ARBA00022741"/>
    </source>
</evidence>
<dbReference type="Pfam" id="PF03133">
    <property type="entry name" value="TTL"/>
    <property type="match status" value="1"/>
</dbReference>
<feature type="compositionally biased region" description="Polar residues" evidence="4">
    <location>
        <begin position="399"/>
        <end position="414"/>
    </location>
</feature>
<dbReference type="EMBL" id="CADEBD010000314">
    <property type="protein sequence ID" value="CAB3243902.1"/>
    <property type="molecule type" value="Genomic_DNA"/>
</dbReference>
<dbReference type="PANTHER" id="PTHR12241:SF118">
    <property type="entry name" value="TUBULIN POLYGLUTAMYLASE TTLL2-RELATED"/>
    <property type="match status" value="1"/>
</dbReference>
<dbReference type="AlphaFoldDB" id="A0A8S1AF59"/>
<dbReference type="SUPFAM" id="SSF56059">
    <property type="entry name" value="Glutathione synthetase ATP-binding domain-like"/>
    <property type="match status" value="1"/>
</dbReference>